<feature type="chain" id="PRO_5039169010" evidence="2">
    <location>
        <begin position="28"/>
        <end position="160"/>
    </location>
</feature>
<dbReference type="PANTHER" id="PTHR47328:SF1">
    <property type="entry name" value="RUTC FAMILY PROTEIN YOAB"/>
    <property type="match status" value="1"/>
</dbReference>
<dbReference type="AlphaFoldDB" id="A0A4V2YW27"/>
<comment type="caution">
    <text evidence="3">The sequence shown here is derived from an EMBL/GenBank/DDBJ whole genome shotgun (WGS) entry which is preliminary data.</text>
</comment>
<dbReference type="InterPro" id="IPR035959">
    <property type="entry name" value="RutC-like_sf"/>
</dbReference>
<dbReference type="Pfam" id="PF01042">
    <property type="entry name" value="Ribonuc_L-PSP"/>
    <property type="match status" value="1"/>
</dbReference>
<gene>
    <name evidence="3" type="ORF">E1298_20775</name>
</gene>
<dbReference type="OrthoDB" id="8684161at2"/>
<evidence type="ECO:0000313" key="4">
    <source>
        <dbReference type="Proteomes" id="UP000294513"/>
    </source>
</evidence>
<accession>A0A4V2YW27</accession>
<dbReference type="PROSITE" id="PS51318">
    <property type="entry name" value="TAT"/>
    <property type="match status" value="1"/>
</dbReference>
<organism evidence="3 4">
    <name type="scientific">Actinomadura rubrisoli</name>
    <dbReference type="NCBI Taxonomy" id="2530368"/>
    <lineage>
        <taxon>Bacteria</taxon>
        <taxon>Bacillati</taxon>
        <taxon>Actinomycetota</taxon>
        <taxon>Actinomycetes</taxon>
        <taxon>Streptosporangiales</taxon>
        <taxon>Thermomonosporaceae</taxon>
        <taxon>Actinomadura</taxon>
    </lineage>
</organism>
<dbReference type="InterPro" id="IPR006175">
    <property type="entry name" value="YjgF/YER057c/UK114"/>
</dbReference>
<dbReference type="SUPFAM" id="SSF55298">
    <property type="entry name" value="YjgF-like"/>
    <property type="match status" value="1"/>
</dbReference>
<name>A0A4V2YW27_9ACTN</name>
<dbReference type="RefSeq" id="WP_131895724.1">
    <property type="nucleotide sequence ID" value="NZ_SMKU01000108.1"/>
</dbReference>
<evidence type="ECO:0000313" key="3">
    <source>
        <dbReference type="EMBL" id="TDD83837.1"/>
    </source>
</evidence>
<dbReference type="InterPro" id="IPR006311">
    <property type="entry name" value="TAT_signal"/>
</dbReference>
<dbReference type="Gene3D" id="3.30.1330.40">
    <property type="entry name" value="RutC-like"/>
    <property type="match status" value="1"/>
</dbReference>
<keyword evidence="4" id="KW-1185">Reference proteome</keyword>
<dbReference type="Proteomes" id="UP000294513">
    <property type="component" value="Unassembled WGS sequence"/>
</dbReference>
<dbReference type="CDD" id="cd00448">
    <property type="entry name" value="YjgF_YER057c_UK114_family"/>
    <property type="match status" value="1"/>
</dbReference>
<sequence>MSSNRRDFIRKAPAVAAVAAVPVVASAEPAAADSGRGRRPRKEVHYPGGEQPPKNPLFSPIVTYGDMVYISGIGAHFEGDIRAHTDHVLKEVKRYLESVGSSMEKVLKVNVYLNSLDDYDGMNEVFRGRWGRAPGVRTTIAAAGGIPGDSLVEIDCIAVR</sequence>
<feature type="signal peptide" evidence="2">
    <location>
        <begin position="1"/>
        <end position="27"/>
    </location>
</feature>
<proteinExistence type="predicted"/>
<protein>
    <submittedName>
        <fullName evidence="3">RidA family protein</fullName>
    </submittedName>
</protein>
<feature type="region of interest" description="Disordered" evidence="1">
    <location>
        <begin position="27"/>
        <end position="55"/>
    </location>
</feature>
<keyword evidence="2" id="KW-0732">Signal</keyword>
<reference evidence="3 4" key="1">
    <citation type="submission" date="2019-03" db="EMBL/GenBank/DDBJ databases">
        <title>Draft genome sequences of novel Actinobacteria.</title>
        <authorList>
            <person name="Sahin N."/>
            <person name="Ay H."/>
            <person name="Saygin H."/>
        </authorList>
    </citation>
    <scope>NUCLEOTIDE SEQUENCE [LARGE SCALE GENOMIC DNA]</scope>
    <source>
        <strain evidence="3 4">H3C3</strain>
    </source>
</reference>
<dbReference type="InterPro" id="IPR035709">
    <property type="entry name" value="YoaB-like"/>
</dbReference>
<dbReference type="NCBIfam" id="TIGR01409">
    <property type="entry name" value="TAT_signal_seq"/>
    <property type="match status" value="1"/>
</dbReference>
<dbReference type="PANTHER" id="PTHR47328">
    <property type="match status" value="1"/>
</dbReference>
<dbReference type="InterPro" id="IPR019546">
    <property type="entry name" value="TAT_signal_bac_arc"/>
</dbReference>
<evidence type="ECO:0000256" key="2">
    <source>
        <dbReference type="SAM" id="SignalP"/>
    </source>
</evidence>
<dbReference type="EMBL" id="SMKU01000108">
    <property type="protein sequence ID" value="TDD83837.1"/>
    <property type="molecule type" value="Genomic_DNA"/>
</dbReference>
<evidence type="ECO:0000256" key="1">
    <source>
        <dbReference type="SAM" id="MobiDB-lite"/>
    </source>
</evidence>